<dbReference type="EMBL" id="SDRB02008956">
    <property type="protein sequence ID" value="THG08920.1"/>
    <property type="molecule type" value="Genomic_DNA"/>
</dbReference>
<reference evidence="2 3" key="1">
    <citation type="journal article" date="2018" name="Proc. Natl. Acad. Sci. U.S.A.">
        <title>Draft genome sequence of Camellia sinensis var. sinensis provides insights into the evolution of the tea genome and tea quality.</title>
        <authorList>
            <person name="Wei C."/>
            <person name="Yang H."/>
            <person name="Wang S."/>
            <person name="Zhao J."/>
            <person name="Liu C."/>
            <person name="Gao L."/>
            <person name="Xia E."/>
            <person name="Lu Y."/>
            <person name="Tai Y."/>
            <person name="She G."/>
            <person name="Sun J."/>
            <person name="Cao H."/>
            <person name="Tong W."/>
            <person name="Gao Q."/>
            <person name="Li Y."/>
            <person name="Deng W."/>
            <person name="Jiang X."/>
            <person name="Wang W."/>
            <person name="Chen Q."/>
            <person name="Zhang S."/>
            <person name="Li H."/>
            <person name="Wu J."/>
            <person name="Wang P."/>
            <person name="Li P."/>
            <person name="Shi C."/>
            <person name="Zheng F."/>
            <person name="Jian J."/>
            <person name="Huang B."/>
            <person name="Shan D."/>
            <person name="Shi M."/>
            <person name="Fang C."/>
            <person name="Yue Y."/>
            <person name="Li F."/>
            <person name="Li D."/>
            <person name="Wei S."/>
            <person name="Han B."/>
            <person name="Jiang C."/>
            <person name="Yin Y."/>
            <person name="Xia T."/>
            <person name="Zhang Z."/>
            <person name="Bennetzen J.L."/>
            <person name="Zhao S."/>
            <person name="Wan X."/>
        </authorList>
    </citation>
    <scope>NUCLEOTIDE SEQUENCE [LARGE SCALE GENOMIC DNA]</scope>
    <source>
        <strain evidence="3">cv. Shuchazao</strain>
        <tissue evidence="2">Leaf</tissue>
    </source>
</reference>
<feature type="region of interest" description="Disordered" evidence="1">
    <location>
        <begin position="74"/>
        <end position="97"/>
    </location>
</feature>
<dbReference type="InterPro" id="IPR053313">
    <property type="entry name" value="RGF"/>
</dbReference>
<name>A0A4S4DZL7_CAMSN</name>
<dbReference type="Proteomes" id="UP000306102">
    <property type="component" value="Unassembled WGS sequence"/>
</dbReference>
<accession>A0A4S4DZL7</accession>
<sequence length="154" mass="17064">MRKMDFGGPIGHSIHVAVFLGSHGFLPRVICYRHLAAIGKKPQKKSILPNKNDENLSPVKISPKFKPALSKELGATNGEGMAKQSRVYKDDHKPVSSNLKELQDQTTVKISGATQIDQPLLSASQRLPHRKPGEHQPEFSLDYLPPMTFPPVHN</sequence>
<dbReference type="PANTHER" id="PTHR34961:SF1">
    <property type="entry name" value="ROOT MERISTEM GROWTH FACTOR 10"/>
    <property type="match status" value="1"/>
</dbReference>
<organism evidence="2 3">
    <name type="scientific">Camellia sinensis var. sinensis</name>
    <name type="common">China tea</name>
    <dbReference type="NCBI Taxonomy" id="542762"/>
    <lineage>
        <taxon>Eukaryota</taxon>
        <taxon>Viridiplantae</taxon>
        <taxon>Streptophyta</taxon>
        <taxon>Embryophyta</taxon>
        <taxon>Tracheophyta</taxon>
        <taxon>Spermatophyta</taxon>
        <taxon>Magnoliopsida</taxon>
        <taxon>eudicotyledons</taxon>
        <taxon>Gunneridae</taxon>
        <taxon>Pentapetalae</taxon>
        <taxon>asterids</taxon>
        <taxon>Ericales</taxon>
        <taxon>Theaceae</taxon>
        <taxon>Camellia</taxon>
    </lineage>
</organism>
<feature type="region of interest" description="Disordered" evidence="1">
    <location>
        <begin position="113"/>
        <end position="154"/>
    </location>
</feature>
<keyword evidence="3" id="KW-1185">Reference proteome</keyword>
<gene>
    <name evidence="2" type="ORF">TEA_003495</name>
</gene>
<protein>
    <submittedName>
        <fullName evidence="2">Uncharacterized protein</fullName>
    </submittedName>
</protein>
<evidence type="ECO:0000256" key="1">
    <source>
        <dbReference type="SAM" id="MobiDB-lite"/>
    </source>
</evidence>
<evidence type="ECO:0000313" key="2">
    <source>
        <dbReference type="EMBL" id="THG08920.1"/>
    </source>
</evidence>
<evidence type="ECO:0000313" key="3">
    <source>
        <dbReference type="Proteomes" id="UP000306102"/>
    </source>
</evidence>
<dbReference type="PANTHER" id="PTHR34961">
    <property type="entry name" value="TRANSMEMBRANE PROTEIN"/>
    <property type="match status" value="1"/>
</dbReference>
<comment type="caution">
    <text evidence="2">The sequence shown here is derived from an EMBL/GenBank/DDBJ whole genome shotgun (WGS) entry which is preliminary data.</text>
</comment>
<proteinExistence type="predicted"/>
<dbReference type="AlphaFoldDB" id="A0A4S4DZL7"/>
<feature type="compositionally biased region" description="Polar residues" evidence="1">
    <location>
        <begin position="113"/>
        <end position="125"/>
    </location>
</feature>